<evidence type="ECO:0000256" key="2">
    <source>
        <dbReference type="ARBA" id="ARBA00022527"/>
    </source>
</evidence>
<comment type="catalytic activity">
    <reaction evidence="4">
        <text>L-threonyl-[protein] + ATP = O-phospho-L-threonyl-[protein] + ADP + H(+)</text>
        <dbReference type="Rhea" id="RHEA:46608"/>
        <dbReference type="Rhea" id="RHEA-COMP:11060"/>
        <dbReference type="Rhea" id="RHEA-COMP:11605"/>
        <dbReference type="ChEBI" id="CHEBI:15378"/>
        <dbReference type="ChEBI" id="CHEBI:30013"/>
        <dbReference type="ChEBI" id="CHEBI:30616"/>
        <dbReference type="ChEBI" id="CHEBI:61977"/>
        <dbReference type="ChEBI" id="CHEBI:456216"/>
        <dbReference type="EC" id="2.7.11.1"/>
    </reaction>
</comment>
<evidence type="ECO:0000313" key="7">
    <source>
        <dbReference type="EMBL" id="MQL71595.1"/>
    </source>
</evidence>
<dbReference type="GO" id="GO:0005524">
    <property type="term" value="F:ATP binding"/>
    <property type="evidence" value="ECO:0007669"/>
    <property type="project" value="InterPro"/>
</dbReference>
<feature type="domain" description="Protein kinase" evidence="6">
    <location>
        <begin position="1"/>
        <end position="103"/>
    </location>
</feature>
<name>A0A843TKQ9_COLES</name>
<comment type="catalytic activity">
    <reaction evidence="5">
        <text>L-seryl-[protein] + ATP = O-phospho-L-seryl-[protein] + ADP + H(+)</text>
        <dbReference type="Rhea" id="RHEA:17989"/>
        <dbReference type="Rhea" id="RHEA-COMP:9863"/>
        <dbReference type="Rhea" id="RHEA-COMP:11604"/>
        <dbReference type="ChEBI" id="CHEBI:15378"/>
        <dbReference type="ChEBI" id="CHEBI:29999"/>
        <dbReference type="ChEBI" id="CHEBI:30616"/>
        <dbReference type="ChEBI" id="CHEBI:83421"/>
        <dbReference type="ChEBI" id="CHEBI:456216"/>
        <dbReference type="EC" id="2.7.11.1"/>
    </reaction>
</comment>
<evidence type="ECO:0000259" key="6">
    <source>
        <dbReference type="PROSITE" id="PS50011"/>
    </source>
</evidence>
<dbReference type="Proteomes" id="UP000652761">
    <property type="component" value="Unassembled WGS sequence"/>
</dbReference>
<keyword evidence="2" id="KW-0723">Serine/threonine-protein kinase</keyword>
<dbReference type="PANTHER" id="PTHR13902">
    <property type="entry name" value="SERINE/THREONINE-PROTEIN KINASE WNK WITH NO LYSINE -RELATED"/>
    <property type="match status" value="1"/>
</dbReference>
<keyword evidence="3" id="KW-0808">Transferase</keyword>
<evidence type="ECO:0000256" key="5">
    <source>
        <dbReference type="ARBA" id="ARBA00048679"/>
    </source>
</evidence>
<reference evidence="7" key="1">
    <citation type="submission" date="2017-07" db="EMBL/GenBank/DDBJ databases">
        <title>Taro Niue Genome Assembly and Annotation.</title>
        <authorList>
            <person name="Atibalentja N."/>
            <person name="Keating K."/>
            <person name="Fields C.J."/>
        </authorList>
    </citation>
    <scope>NUCLEOTIDE SEQUENCE</scope>
    <source>
        <strain evidence="7">Niue_2</strain>
        <tissue evidence="7">Leaf</tissue>
    </source>
</reference>
<keyword evidence="3" id="KW-0418">Kinase</keyword>
<dbReference type="EMBL" id="NMUH01000103">
    <property type="protein sequence ID" value="MQL71595.1"/>
    <property type="molecule type" value="Genomic_DNA"/>
</dbReference>
<evidence type="ECO:0000313" key="8">
    <source>
        <dbReference type="Proteomes" id="UP000652761"/>
    </source>
</evidence>
<dbReference type="PROSITE" id="PS50011">
    <property type="entry name" value="PROTEIN_KINASE_DOM"/>
    <property type="match status" value="1"/>
</dbReference>
<dbReference type="InterPro" id="IPR050588">
    <property type="entry name" value="WNK_Ser-Thr_kinase"/>
</dbReference>
<gene>
    <name evidence="7" type="ORF">Taro_003911</name>
</gene>
<dbReference type="OrthoDB" id="4062651at2759"/>
<dbReference type="GO" id="GO:0004674">
    <property type="term" value="F:protein serine/threonine kinase activity"/>
    <property type="evidence" value="ECO:0007669"/>
    <property type="project" value="UniProtKB-KW"/>
</dbReference>
<organism evidence="7 8">
    <name type="scientific">Colocasia esculenta</name>
    <name type="common">Wild taro</name>
    <name type="synonym">Arum esculentum</name>
    <dbReference type="NCBI Taxonomy" id="4460"/>
    <lineage>
        <taxon>Eukaryota</taxon>
        <taxon>Viridiplantae</taxon>
        <taxon>Streptophyta</taxon>
        <taxon>Embryophyta</taxon>
        <taxon>Tracheophyta</taxon>
        <taxon>Spermatophyta</taxon>
        <taxon>Magnoliopsida</taxon>
        <taxon>Liliopsida</taxon>
        <taxon>Araceae</taxon>
        <taxon>Aroideae</taxon>
        <taxon>Colocasieae</taxon>
        <taxon>Colocasia</taxon>
    </lineage>
</organism>
<dbReference type="InterPro" id="IPR000719">
    <property type="entry name" value="Prot_kinase_dom"/>
</dbReference>
<proteinExistence type="predicted"/>
<evidence type="ECO:0000256" key="4">
    <source>
        <dbReference type="ARBA" id="ARBA00047899"/>
    </source>
</evidence>
<dbReference type="Gene3D" id="1.10.510.10">
    <property type="entry name" value="Transferase(Phosphotransferase) domain 1"/>
    <property type="match status" value="1"/>
</dbReference>
<evidence type="ECO:0000256" key="3">
    <source>
        <dbReference type="ARBA" id="ARBA00022777"/>
    </source>
</evidence>
<keyword evidence="8" id="KW-1185">Reference proteome</keyword>
<accession>A0A843TKQ9</accession>
<dbReference type="SUPFAM" id="SSF56112">
    <property type="entry name" value="Protein kinase-like (PK-like)"/>
    <property type="match status" value="1"/>
</dbReference>
<evidence type="ECO:0000256" key="1">
    <source>
        <dbReference type="ARBA" id="ARBA00012513"/>
    </source>
</evidence>
<protein>
    <recommendedName>
        <fullName evidence="1">non-specific serine/threonine protein kinase</fullName>
        <ecNumber evidence="1">2.7.11.1</ecNumber>
    </recommendedName>
</protein>
<dbReference type="AlphaFoldDB" id="A0A843TKQ9"/>
<dbReference type="EC" id="2.7.11.1" evidence="1"/>
<dbReference type="InterPro" id="IPR011009">
    <property type="entry name" value="Kinase-like_dom_sf"/>
</dbReference>
<comment type="caution">
    <text evidence="7">The sequence shown here is derived from an EMBL/GenBank/DDBJ whole genome shotgun (WGS) entry which is preliminary data.</text>
</comment>
<sequence>MVCGGCVRAGEDRRDLGLTAIVEGKNHAAHSVLGTPEFMASELYEYKEQVDIYSFEMCVMESVMLEIPYSEYDSVEKIYERARRSATNLLKDNFFYGLDDEDP</sequence>